<dbReference type="PATRIC" id="fig|570156.3.peg.301"/>
<dbReference type="RefSeq" id="WP_054551246.1">
    <property type="nucleotide sequence ID" value="NZ_LJTC01000001.1"/>
</dbReference>
<protein>
    <recommendedName>
        <fullName evidence="2">DUF2147 domain-containing protein</fullName>
    </recommendedName>
</protein>
<dbReference type="Gene3D" id="2.40.128.520">
    <property type="match status" value="1"/>
</dbReference>
<evidence type="ECO:0000256" key="1">
    <source>
        <dbReference type="SAM" id="SignalP"/>
    </source>
</evidence>
<feature type="chain" id="PRO_5006138321" description="DUF2147 domain-containing protein" evidence="1">
    <location>
        <begin position="20"/>
        <end position="142"/>
    </location>
</feature>
<feature type="signal peptide" evidence="1">
    <location>
        <begin position="1"/>
        <end position="19"/>
    </location>
</feature>
<dbReference type="InterPro" id="IPR019223">
    <property type="entry name" value="DUF2147"/>
</dbReference>
<organism evidence="3 4">
    <name type="scientific">Pseudoalteromonas lipolytica</name>
    <dbReference type="NCBI Taxonomy" id="570156"/>
    <lineage>
        <taxon>Bacteria</taxon>
        <taxon>Pseudomonadati</taxon>
        <taxon>Pseudomonadota</taxon>
        <taxon>Gammaproteobacteria</taxon>
        <taxon>Alteromonadales</taxon>
        <taxon>Pseudoalteromonadaceae</taxon>
        <taxon>Pseudoalteromonas</taxon>
    </lineage>
</organism>
<name>A0A0P7E749_9GAMM</name>
<dbReference type="STRING" id="570156.AOG27_01500"/>
<sequence length="142" mass="15937">MFRLSIVLSTLLFSQLSYAALTPVGLWKTIDEETNEAKSLVRISEQDGVLVGSVEKILNPAKQDAICEECKGDKKNQPILGLQIIEGAKDAGDGSWQEGEILDPNNGKTYTLKLTPQEQGKVLEVRGYIAFFYRNQYWQRVE</sequence>
<accession>A0A0P7E749</accession>
<dbReference type="EMBL" id="LJTC01000001">
    <property type="protein sequence ID" value="KPM85492.1"/>
    <property type="molecule type" value="Genomic_DNA"/>
</dbReference>
<dbReference type="Proteomes" id="UP000050378">
    <property type="component" value="Unassembled WGS sequence"/>
</dbReference>
<proteinExistence type="predicted"/>
<evidence type="ECO:0000259" key="2">
    <source>
        <dbReference type="Pfam" id="PF09917"/>
    </source>
</evidence>
<evidence type="ECO:0000313" key="4">
    <source>
        <dbReference type="Proteomes" id="UP000050378"/>
    </source>
</evidence>
<dbReference type="Pfam" id="PF09917">
    <property type="entry name" value="DUF2147"/>
    <property type="match status" value="1"/>
</dbReference>
<dbReference type="OrthoDB" id="9814399at2"/>
<comment type="caution">
    <text evidence="3">The sequence shown here is derived from an EMBL/GenBank/DDBJ whole genome shotgun (WGS) entry which is preliminary data.</text>
</comment>
<dbReference type="PANTHER" id="PTHR36919">
    <property type="entry name" value="BLR1215 PROTEIN"/>
    <property type="match status" value="1"/>
</dbReference>
<dbReference type="AlphaFoldDB" id="A0A0P7E749"/>
<reference evidence="3 4" key="1">
    <citation type="submission" date="2015-09" db="EMBL/GenBank/DDBJ databases">
        <title>Draft Genome Sequence of Pseudoalteromonas lipolytica UCD-48B.</title>
        <authorList>
            <person name="Krusor M."/>
            <person name="Coil D.A."/>
            <person name="Lang J.M."/>
            <person name="Eisen J.A."/>
            <person name="Alexiev A."/>
        </authorList>
    </citation>
    <scope>NUCLEOTIDE SEQUENCE [LARGE SCALE GENOMIC DNA]</scope>
    <source>
        <strain evidence="3 4">UCD-48B</strain>
    </source>
</reference>
<gene>
    <name evidence="3" type="ORF">AOG27_01500</name>
</gene>
<evidence type="ECO:0000313" key="3">
    <source>
        <dbReference type="EMBL" id="KPM85492.1"/>
    </source>
</evidence>
<dbReference type="PANTHER" id="PTHR36919:SF3">
    <property type="entry name" value="BLL5882 PROTEIN"/>
    <property type="match status" value="1"/>
</dbReference>
<keyword evidence="1" id="KW-0732">Signal</keyword>
<feature type="domain" description="DUF2147" evidence="2">
    <location>
        <begin position="25"/>
        <end position="140"/>
    </location>
</feature>